<organism evidence="2 3">
    <name type="scientific">Candidatus Magnetobacterium bavaricum</name>
    <dbReference type="NCBI Taxonomy" id="29290"/>
    <lineage>
        <taxon>Bacteria</taxon>
        <taxon>Pseudomonadati</taxon>
        <taxon>Nitrospirota</taxon>
        <taxon>Thermodesulfovibrionia</taxon>
        <taxon>Thermodesulfovibrionales</taxon>
        <taxon>Candidatus Magnetobacteriaceae</taxon>
        <taxon>Candidatus Magnetobacterium</taxon>
    </lineage>
</organism>
<reference evidence="2 3" key="1">
    <citation type="submission" date="2015-02" db="EMBL/GenBank/DDBJ databases">
        <title>Single-cell genomics of uncultivated deep-branching MTB reveals a conserved set of magnetosome genes.</title>
        <authorList>
            <person name="Kolinko S."/>
            <person name="Richter M."/>
            <person name="Glockner F.O."/>
            <person name="Brachmann A."/>
            <person name="Schuler D."/>
        </authorList>
    </citation>
    <scope>NUCLEOTIDE SEQUENCE [LARGE SCALE GENOMIC DNA]</scope>
    <source>
        <strain evidence="2">TM-1</strain>
    </source>
</reference>
<dbReference type="PIRSF" id="PIRSF027391">
    <property type="entry name" value="Hpre_diP_synt_I"/>
    <property type="match status" value="1"/>
</dbReference>
<evidence type="ECO:0000256" key="1">
    <source>
        <dbReference type="SAM" id="Phobius"/>
    </source>
</evidence>
<gene>
    <name evidence="2" type="ORF">MBAV_005416</name>
</gene>
<accession>A0A0F3GKN4</accession>
<dbReference type="InterPro" id="IPR010898">
    <property type="entry name" value="Hpre_diP_synth_I"/>
</dbReference>
<keyword evidence="2" id="KW-0808">Transferase</keyword>
<dbReference type="GO" id="GO:0000010">
    <property type="term" value="F:heptaprenyl diphosphate synthase activity"/>
    <property type="evidence" value="ECO:0007669"/>
    <property type="project" value="UniProtKB-EC"/>
</dbReference>
<name>A0A0F3GKN4_9BACT</name>
<feature type="transmembrane region" description="Helical" evidence="1">
    <location>
        <begin position="7"/>
        <end position="26"/>
    </location>
</feature>
<keyword evidence="1" id="KW-0812">Transmembrane</keyword>
<proteinExistence type="predicted"/>
<dbReference type="AlphaFoldDB" id="A0A0F3GKN4"/>
<keyword evidence="1" id="KW-1133">Transmembrane helix</keyword>
<feature type="transmembrane region" description="Helical" evidence="1">
    <location>
        <begin position="140"/>
        <end position="160"/>
    </location>
</feature>
<comment type="caution">
    <text evidence="2">The sequence shown here is derived from an EMBL/GenBank/DDBJ whole genome shotgun (WGS) entry which is preliminary data.</text>
</comment>
<feature type="transmembrane region" description="Helical" evidence="1">
    <location>
        <begin position="32"/>
        <end position="51"/>
    </location>
</feature>
<evidence type="ECO:0000313" key="2">
    <source>
        <dbReference type="EMBL" id="KJU82387.1"/>
    </source>
</evidence>
<dbReference type="Gene3D" id="1.10.1760.20">
    <property type="match status" value="1"/>
</dbReference>
<protein>
    <submittedName>
        <fullName evidence="2">Heptaprenyl diphosphate synthase component I</fullName>
        <ecNumber evidence="2">2.5.1.30</ecNumber>
    </submittedName>
</protein>
<dbReference type="EMBL" id="LACI01002337">
    <property type="protein sequence ID" value="KJU82387.1"/>
    <property type="molecule type" value="Genomic_DNA"/>
</dbReference>
<keyword evidence="1" id="KW-0472">Membrane</keyword>
<dbReference type="EC" id="2.5.1.30" evidence="2"/>
<evidence type="ECO:0000313" key="3">
    <source>
        <dbReference type="Proteomes" id="UP000033423"/>
    </source>
</evidence>
<dbReference type="InterPro" id="IPR014535">
    <property type="entry name" value="Hpre_diP_synt_I"/>
</dbReference>
<keyword evidence="3" id="KW-1185">Reference proteome</keyword>
<dbReference type="Proteomes" id="UP000033423">
    <property type="component" value="Unassembled WGS sequence"/>
</dbReference>
<feature type="transmembrane region" description="Helical" evidence="1">
    <location>
        <begin position="109"/>
        <end position="128"/>
    </location>
</feature>
<sequence>MQQRDKYRIALLAAYAVALHGFERLIPTPVPWLRFGLANIITLVAMLMYGFRAALTVTLIRVTVGAFVIGTFLGPAFILSLSGGVFSVLSMGLVHRVVPQTFSPLGLSLTGAFFHNLGQIVVAYVLFIPNIHSMLVITPLILFLGTVSGCINGMFCIFVMEHLKKNTEEVQY</sequence>
<feature type="transmembrane region" description="Helical" evidence="1">
    <location>
        <begin position="63"/>
        <end position="89"/>
    </location>
</feature>
<dbReference type="Pfam" id="PF07456">
    <property type="entry name" value="Hpre_diP_synt_I"/>
    <property type="match status" value="1"/>
</dbReference>